<proteinExistence type="predicted"/>
<organism evidence="1 2">
    <name type="scientific">Fictibacillus arsenicus</name>
    <dbReference type="NCBI Taxonomy" id="255247"/>
    <lineage>
        <taxon>Bacteria</taxon>
        <taxon>Bacillati</taxon>
        <taxon>Bacillota</taxon>
        <taxon>Bacilli</taxon>
        <taxon>Bacillales</taxon>
        <taxon>Fictibacillaceae</taxon>
        <taxon>Fictibacillus</taxon>
    </lineage>
</organism>
<dbReference type="Pfam" id="PF03567">
    <property type="entry name" value="Sulfotransfer_2"/>
    <property type="match status" value="1"/>
</dbReference>
<dbReference type="GO" id="GO:0008146">
    <property type="term" value="F:sulfotransferase activity"/>
    <property type="evidence" value="ECO:0007669"/>
    <property type="project" value="InterPro"/>
</dbReference>
<name>A0A1V3G772_9BACL</name>
<reference evidence="1 2" key="1">
    <citation type="submission" date="2016-11" db="EMBL/GenBank/DDBJ databases">
        <authorList>
            <person name="Jaros S."/>
            <person name="Januszkiewicz K."/>
            <person name="Wedrychowicz H."/>
        </authorList>
    </citation>
    <scope>NUCLEOTIDE SEQUENCE [LARGE SCALE GENOMIC DNA]</scope>
    <source>
        <strain evidence="1 2">Con a/3</strain>
    </source>
</reference>
<dbReference type="InterPro" id="IPR005331">
    <property type="entry name" value="Sulfotransferase"/>
</dbReference>
<dbReference type="AlphaFoldDB" id="A0A1V3G772"/>
<dbReference type="RefSeq" id="WP_171978834.1">
    <property type="nucleotide sequence ID" value="NZ_MQMF01000002.1"/>
</dbReference>
<comment type="caution">
    <text evidence="1">The sequence shown here is derived from an EMBL/GenBank/DDBJ whole genome shotgun (WGS) entry which is preliminary data.</text>
</comment>
<dbReference type="EMBL" id="MQMF01000002">
    <property type="protein sequence ID" value="OOE12137.1"/>
    <property type="molecule type" value="Genomic_DNA"/>
</dbReference>
<sequence>MSDLQKKKEEAIPGLIAEPIPLFHKEFPIIFFWNPKCGCTTLVKWFYFQIGILDQANKYSEWIHTYRENVYELQPNHKLNLRNELMNLKKDTFKVIRNPYKRAVSSYIAALAMPEIMRQIAPDVKEGFSFRQFLYRLEEIGVEREIVNSHVAQQYVKGEELFVQNYIKLEDLNSKLRNIESKYKLLQSPLDVLTQSHHHIAQKMNTTAKESFADVNLHSYIRNSTLPPYQNFYDGETKKLVFEIYEQDFIMLGFDPDQLL</sequence>
<dbReference type="Proteomes" id="UP000188597">
    <property type="component" value="Unassembled WGS sequence"/>
</dbReference>
<protein>
    <recommendedName>
        <fullName evidence="3">Sulfotransferase family protein</fullName>
    </recommendedName>
</protein>
<evidence type="ECO:0000313" key="1">
    <source>
        <dbReference type="EMBL" id="OOE12137.1"/>
    </source>
</evidence>
<gene>
    <name evidence="1" type="ORF">UN64_08440</name>
</gene>
<evidence type="ECO:0000313" key="2">
    <source>
        <dbReference type="Proteomes" id="UP000188597"/>
    </source>
</evidence>
<dbReference type="GO" id="GO:0016020">
    <property type="term" value="C:membrane"/>
    <property type="evidence" value="ECO:0007669"/>
    <property type="project" value="InterPro"/>
</dbReference>
<accession>A0A1V3G772</accession>
<evidence type="ECO:0008006" key="3">
    <source>
        <dbReference type="Google" id="ProtNLM"/>
    </source>
</evidence>